<dbReference type="InterPro" id="IPR006693">
    <property type="entry name" value="AB_hydrolase_lipase"/>
</dbReference>
<evidence type="ECO:0000256" key="3">
    <source>
        <dbReference type="ARBA" id="ARBA00022801"/>
    </source>
</evidence>
<dbReference type="AlphaFoldDB" id="A0A6J1WFF4"/>
<keyword evidence="4 7" id="KW-0442">Lipid degradation</keyword>
<dbReference type="GO" id="GO:0016042">
    <property type="term" value="P:lipid catabolic process"/>
    <property type="evidence" value="ECO:0007669"/>
    <property type="project" value="UniProtKB-KW"/>
</dbReference>
<comment type="similarity">
    <text evidence="1 7">Belongs to the AB hydrolase superfamily. Lipase family.</text>
</comment>
<dbReference type="Gene3D" id="3.40.50.1820">
    <property type="entry name" value="alpha/beta hydrolase"/>
    <property type="match status" value="1"/>
</dbReference>
<accession>A0A6J1WFF4</accession>
<evidence type="ECO:0000256" key="5">
    <source>
        <dbReference type="ARBA" id="ARBA00023098"/>
    </source>
</evidence>
<dbReference type="InParanoid" id="A0A6J1WFF4"/>
<organism evidence="11 12">
    <name type="scientific">Galleria mellonella</name>
    <name type="common">Greater wax moth</name>
    <dbReference type="NCBI Taxonomy" id="7137"/>
    <lineage>
        <taxon>Eukaryota</taxon>
        <taxon>Metazoa</taxon>
        <taxon>Ecdysozoa</taxon>
        <taxon>Arthropoda</taxon>
        <taxon>Hexapoda</taxon>
        <taxon>Insecta</taxon>
        <taxon>Pterygota</taxon>
        <taxon>Neoptera</taxon>
        <taxon>Endopterygota</taxon>
        <taxon>Lepidoptera</taxon>
        <taxon>Glossata</taxon>
        <taxon>Ditrysia</taxon>
        <taxon>Pyraloidea</taxon>
        <taxon>Pyralidae</taxon>
        <taxon>Galleriinae</taxon>
        <taxon>Galleria</taxon>
    </lineage>
</organism>
<feature type="active site" description="Charge relay system" evidence="8">
    <location>
        <position position="407"/>
    </location>
</feature>
<keyword evidence="5" id="KW-0443">Lipid metabolism</keyword>
<feature type="domain" description="Partial AB-hydrolase lipase" evidence="10">
    <location>
        <begin position="61"/>
        <end position="120"/>
    </location>
</feature>
<dbReference type="SUPFAM" id="SSF53474">
    <property type="entry name" value="alpha/beta-Hydrolases"/>
    <property type="match status" value="1"/>
</dbReference>
<feature type="chain" id="PRO_5026957490" description="Lipase" evidence="9">
    <location>
        <begin position="25"/>
        <end position="434"/>
    </location>
</feature>
<dbReference type="FunFam" id="3.40.50.1820:FF:000021">
    <property type="entry name" value="Lipase"/>
    <property type="match status" value="1"/>
</dbReference>
<keyword evidence="3 7" id="KW-0378">Hydrolase</keyword>
<dbReference type="PIRSF" id="PIRSF000862">
    <property type="entry name" value="Steryl_ester_lip"/>
    <property type="match status" value="1"/>
</dbReference>
<evidence type="ECO:0000256" key="1">
    <source>
        <dbReference type="ARBA" id="ARBA00010701"/>
    </source>
</evidence>
<feature type="active site" description="Nucleophile" evidence="8">
    <location>
        <position position="202"/>
    </location>
</feature>
<dbReference type="GeneID" id="113512473"/>
<dbReference type="InterPro" id="IPR029058">
    <property type="entry name" value="AB_hydrolase_fold"/>
</dbReference>
<keyword evidence="11" id="KW-1185">Reference proteome</keyword>
<name>A0A6J1WFF4_GALME</name>
<dbReference type="OrthoDB" id="9974421at2759"/>
<dbReference type="GO" id="GO:0016788">
    <property type="term" value="F:hydrolase activity, acting on ester bonds"/>
    <property type="evidence" value="ECO:0007669"/>
    <property type="project" value="InterPro"/>
</dbReference>
<evidence type="ECO:0000256" key="9">
    <source>
        <dbReference type="SAM" id="SignalP"/>
    </source>
</evidence>
<evidence type="ECO:0000256" key="4">
    <source>
        <dbReference type="ARBA" id="ARBA00022963"/>
    </source>
</evidence>
<gene>
    <name evidence="12" type="primary">LOC113512473</name>
</gene>
<evidence type="ECO:0000256" key="7">
    <source>
        <dbReference type="PIRNR" id="PIRNR000862"/>
    </source>
</evidence>
<sequence length="434" mass="48379">MCKADVLVVSVVAIVCASVAPGLARRSPNADLIEEYYVKGPEAGRYSNNLLEDAMLDVPGLIAKYGYPIEIHNAITEDGYILELHRIPHGRDENNVPDPRKPVVLVQHGLCSSSADFVVMGPGTALAYVFAEAGFDVWLGNARGNYYSRRHLTLDPDYKPDTGRNDFWTFSWEEIGSKDLPAMIDYILAITGKPGLHYVGHSQGTTVFFVMGSLRPEYNNKIISMQAYAPVAYMEHNTNPILGALAPYANSIEVLASIFGIDEILSKSPFYAWIGNKFCSDEAISQIVCSHLLFLIGGRSEELHNATMLPLKLAHTPAGISLRQLAHYGQHIHKGYFRRYNYGPISNLIVYGSFQPPLIDLSLVTAPVFLHYAEVDPFAALPDVDRLWRELGRPIQKILVPHRTFSHVDFMWGTEAKSLLYDKTINILRSIEDL</sequence>
<evidence type="ECO:0000256" key="2">
    <source>
        <dbReference type="ARBA" id="ARBA00022729"/>
    </source>
</evidence>
<evidence type="ECO:0000256" key="8">
    <source>
        <dbReference type="PIRSR" id="PIRSR000862-1"/>
    </source>
</evidence>
<evidence type="ECO:0000313" key="11">
    <source>
        <dbReference type="Proteomes" id="UP001652740"/>
    </source>
</evidence>
<feature type="active site" description="Charge relay system" evidence="8">
    <location>
        <position position="376"/>
    </location>
</feature>
<dbReference type="Pfam" id="PF04083">
    <property type="entry name" value="Abhydro_lipase"/>
    <property type="match status" value="1"/>
</dbReference>
<protein>
    <recommendedName>
        <fullName evidence="7">Lipase</fullName>
    </recommendedName>
</protein>
<proteinExistence type="inferred from homology"/>
<keyword evidence="6" id="KW-0325">Glycoprotein</keyword>
<dbReference type="PANTHER" id="PTHR11005">
    <property type="entry name" value="LYSOSOMAL ACID LIPASE-RELATED"/>
    <property type="match status" value="1"/>
</dbReference>
<dbReference type="KEGG" id="gmw:113512473"/>
<keyword evidence="2 9" id="KW-0732">Signal</keyword>
<evidence type="ECO:0000256" key="6">
    <source>
        <dbReference type="ARBA" id="ARBA00023180"/>
    </source>
</evidence>
<feature type="signal peptide" evidence="9">
    <location>
        <begin position="1"/>
        <end position="24"/>
    </location>
</feature>
<evidence type="ECO:0000259" key="10">
    <source>
        <dbReference type="Pfam" id="PF04083"/>
    </source>
</evidence>
<dbReference type="RefSeq" id="XP_026752173.1">
    <property type="nucleotide sequence ID" value="XM_026896372.3"/>
</dbReference>
<evidence type="ECO:0000313" key="12">
    <source>
        <dbReference type="RefSeq" id="XP_026752173.1"/>
    </source>
</evidence>
<dbReference type="Proteomes" id="UP001652740">
    <property type="component" value="Unplaced"/>
</dbReference>
<reference evidence="12" key="1">
    <citation type="submission" date="2025-08" db="UniProtKB">
        <authorList>
            <consortium name="RefSeq"/>
        </authorList>
    </citation>
    <scope>IDENTIFICATION</scope>
    <source>
        <tissue evidence="12">Whole larvae</tissue>
    </source>
</reference>
<dbReference type="InterPro" id="IPR025483">
    <property type="entry name" value="Lipase_euk"/>
</dbReference>